<comment type="subcellular location">
    <subcellularLocation>
        <location evidence="1">Cell membrane</location>
        <topology evidence="1">Multi-pass membrane protein</topology>
    </subcellularLocation>
</comment>
<organism evidence="7 8">
    <name type="scientific">Desulfobacca acetoxidans (strain ATCC 700848 / DSM 11109 / ASRB2)</name>
    <dbReference type="NCBI Taxonomy" id="880072"/>
    <lineage>
        <taxon>Bacteria</taxon>
        <taxon>Pseudomonadati</taxon>
        <taxon>Thermodesulfobacteriota</taxon>
        <taxon>Desulfobaccia</taxon>
        <taxon>Desulfobaccales</taxon>
        <taxon>Desulfobaccaceae</taxon>
        <taxon>Desulfobacca</taxon>
    </lineage>
</organism>
<keyword evidence="3 6" id="KW-0812">Transmembrane</keyword>
<gene>
    <name evidence="7" type="ordered locus">Desac_2197</name>
</gene>
<dbReference type="Pfam" id="PF13440">
    <property type="entry name" value="Polysacc_synt_3"/>
    <property type="match status" value="1"/>
</dbReference>
<reference evidence="7 8" key="1">
    <citation type="journal article" date="2011" name="Stand. Genomic Sci.">
        <title>Complete genome sequence of the acetate-degrading sulfate reducer Desulfobacca acetoxidans type strain (ASRB2).</title>
        <authorList>
            <person name="Goker M."/>
            <person name="Teshima H."/>
            <person name="Lapidus A."/>
            <person name="Nolan M."/>
            <person name="Lucas S."/>
            <person name="Hammon N."/>
            <person name="Deshpande S."/>
            <person name="Cheng J.F."/>
            <person name="Tapia R."/>
            <person name="Han C."/>
            <person name="Goodwin L."/>
            <person name="Pitluck S."/>
            <person name="Huntemann M."/>
            <person name="Liolios K."/>
            <person name="Ivanova N."/>
            <person name="Pagani I."/>
            <person name="Mavromatis K."/>
            <person name="Ovchinikova G."/>
            <person name="Pati A."/>
            <person name="Chen A."/>
            <person name="Palaniappan K."/>
            <person name="Land M."/>
            <person name="Hauser L."/>
            <person name="Brambilla E.M."/>
            <person name="Rohde M."/>
            <person name="Spring S."/>
            <person name="Detter J.C."/>
            <person name="Woyke T."/>
            <person name="Bristow J."/>
            <person name="Eisen J.A."/>
            <person name="Markowitz V."/>
            <person name="Hugenholtz P."/>
            <person name="Kyrpides N.C."/>
            <person name="Klenk H.P."/>
        </authorList>
    </citation>
    <scope>NUCLEOTIDE SEQUENCE [LARGE SCALE GENOMIC DNA]</scope>
    <source>
        <strain evidence="8">ATCC 700848 / DSM 11109 / ASRB2</strain>
    </source>
</reference>
<dbReference type="STRING" id="880072.Desac_2197"/>
<evidence type="ECO:0000313" key="8">
    <source>
        <dbReference type="Proteomes" id="UP000000483"/>
    </source>
</evidence>
<dbReference type="EMBL" id="CP002629">
    <property type="protein sequence ID" value="AEB10026.1"/>
    <property type="molecule type" value="Genomic_DNA"/>
</dbReference>
<feature type="transmembrane region" description="Helical" evidence="6">
    <location>
        <begin position="379"/>
        <end position="401"/>
    </location>
</feature>
<keyword evidence="8" id="KW-1185">Reference proteome</keyword>
<evidence type="ECO:0000256" key="4">
    <source>
        <dbReference type="ARBA" id="ARBA00022989"/>
    </source>
</evidence>
<dbReference type="PANTHER" id="PTHR30250:SF28">
    <property type="entry name" value="POLYSACCHARIDE BIOSYNTHESIS PROTEIN"/>
    <property type="match status" value="1"/>
</dbReference>
<feature type="transmembrane region" description="Helical" evidence="6">
    <location>
        <begin position="61"/>
        <end position="81"/>
    </location>
</feature>
<dbReference type="OrthoDB" id="3831435at2"/>
<evidence type="ECO:0000256" key="3">
    <source>
        <dbReference type="ARBA" id="ARBA00022692"/>
    </source>
</evidence>
<feature type="transmembrane region" description="Helical" evidence="6">
    <location>
        <begin position="191"/>
        <end position="211"/>
    </location>
</feature>
<dbReference type="KEGG" id="dao:Desac_2197"/>
<dbReference type="eggNOG" id="COG2244">
    <property type="taxonomic scope" value="Bacteria"/>
</dbReference>
<protein>
    <submittedName>
        <fullName evidence="7">Polysaccharide biosynthesis protein</fullName>
    </submittedName>
</protein>
<accession>F2NDG0</accession>
<evidence type="ECO:0000256" key="2">
    <source>
        <dbReference type="ARBA" id="ARBA00022475"/>
    </source>
</evidence>
<feature type="transmembrane region" description="Helical" evidence="6">
    <location>
        <begin position="407"/>
        <end position="428"/>
    </location>
</feature>
<feature type="transmembrane region" description="Helical" evidence="6">
    <location>
        <begin position="348"/>
        <end position="367"/>
    </location>
</feature>
<dbReference type="HOGENOM" id="CLU_037830_0_0_7"/>
<evidence type="ECO:0000313" key="7">
    <source>
        <dbReference type="EMBL" id="AEB10026.1"/>
    </source>
</evidence>
<reference evidence="8" key="2">
    <citation type="submission" date="2011-03" db="EMBL/GenBank/DDBJ databases">
        <title>The complete genome of Desulfobacca acetoxidans DSM 11109.</title>
        <authorList>
            <consortium name="US DOE Joint Genome Institute (JGI-PGF)"/>
            <person name="Lucas S."/>
            <person name="Copeland A."/>
            <person name="Lapidus A."/>
            <person name="Bruce D."/>
            <person name="Goodwin L."/>
            <person name="Pitluck S."/>
            <person name="Peters L."/>
            <person name="Kyrpides N."/>
            <person name="Mavromatis K."/>
            <person name="Ivanova N."/>
            <person name="Ovchinnikova G."/>
            <person name="Teshima H."/>
            <person name="Detter J.C."/>
            <person name="Han C."/>
            <person name="Land M."/>
            <person name="Hauser L."/>
            <person name="Markowitz V."/>
            <person name="Cheng J.-F."/>
            <person name="Hugenholtz P."/>
            <person name="Woyke T."/>
            <person name="Wu D."/>
            <person name="Spring S."/>
            <person name="Schueler E."/>
            <person name="Brambilla E."/>
            <person name="Klenk H.-P."/>
            <person name="Eisen J.A."/>
        </authorList>
    </citation>
    <scope>NUCLEOTIDE SEQUENCE [LARGE SCALE GENOMIC DNA]</scope>
    <source>
        <strain evidence="8">ATCC 700848 / DSM 11109 / ASRB2</strain>
    </source>
</reference>
<feature type="transmembrane region" description="Helical" evidence="6">
    <location>
        <begin position="315"/>
        <end position="336"/>
    </location>
</feature>
<feature type="transmembrane region" description="Helical" evidence="6">
    <location>
        <begin position="28"/>
        <end position="49"/>
    </location>
</feature>
<keyword evidence="5 6" id="KW-0472">Membrane</keyword>
<dbReference type="Proteomes" id="UP000000483">
    <property type="component" value="Chromosome"/>
</dbReference>
<feature type="transmembrane region" description="Helical" evidence="6">
    <location>
        <begin position="253"/>
        <end position="272"/>
    </location>
</feature>
<keyword evidence="4 6" id="KW-1133">Transmembrane helix</keyword>
<proteinExistence type="predicted"/>
<evidence type="ECO:0000256" key="1">
    <source>
        <dbReference type="ARBA" id="ARBA00004651"/>
    </source>
</evidence>
<feature type="transmembrane region" description="Helical" evidence="6">
    <location>
        <begin position="130"/>
        <end position="154"/>
    </location>
</feature>
<evidence type="ECO:0000256" key="5">
    <source>
        <dbReference type="ARBA" id="ARBA00023136"/>
    </source>
</evidence>
<dbReference type="AlphaFoldDB" id="F2NDG0"/>
<evidence type="ECO:0000256" key="6">
    <source>
        <dbReference type="SAM" id="Phobius"/>
    </source>
</evidence>
<sequence>MLHINGFRSFKNMALTILPPKGSFIRNVFTLMTGTVVAQAIPIMASPILTRLYNPEEFGSLALFSAVASMIGVIATGRYELAIMLPQEEEEAINLVGLSLAITLCLSTITFLVVAAFNREIANLLGNPNFSIWLFAIPVTVFLTGLQNTFNYWFNRKKRYAKLSLCRITQSSVNVSANIGMGVAGWQKSGLIGGLLIGQSFSTAYLVWQAWRRDRSKSRLVNKSLMAKTARTYKDFPTINSLHAFSDMLQNNGVIFLLSSFFGPSILGFYFLSVRILKTPLMFIGSSVAQVFYQKATETFNAGGNLQGLVKKTMFSLMAIAFPIFLLILFLAPYLFSHIFGKEWREAGFYSQILAPWFFLNFIFSPITQIPIIVNRQKMGFMITSIGNLLILISIFYGGFIAKDIYLGLYLLSTILSVYMICFAFWLYKAAGQVSKIIP</sequence>
<keyword evidence="2" id="KW-1003">Cell membrane</keyword>
<name>F2NDG0_DESAR</name>
<dbReference type="PANTHER" id="PTHR30250">
    <property type="entry name" value="PST FAMILY PREDICTED COLANIC ACID TRANSPORTER"/>
    <property type="match status" value="1"/>
</dbReference>
<dbReference type="InterPro" id="IPR050833">
    <property type="entry name" value="Poly_Biosynth_Transport"/>
</dbReference>
<dbReference type="GO" id="GO:0005886">
    <property type="term" value="C:plasma membrane"/>
    <property type="evidence" value="ECO:0007669"/>
    <property type="project" value="UniProtKB-SubCell"/>
</dbReference>
<feature type="transmembrane region" description="Helical" evidence="6">
    <location>
        <begin position="93"/>
        <end position="118"/>
    </location>
</feature>